<evidence type="ECO:0000313" key="3">
    <source>
        <dbReference type="EMBL" id="AET39769.1"/>
    </source>
</evidence>
<protein>
    <recommendedName>
        <fullName evidence="2">Phosphoribulokinase/uridine kinase domain-containing protein</fullName>
    </recommendedName>
</protein>
<dbReference type="HOGENOM" id="CLU_021278_1_0_1"/>
<gene>
    <name evidence="3" type="ordered locus">Ecym_4756</name>
</gene>
<evidence type="ECO:0000259" key="2">
    <source>
        <dbReference type="Pfam" id="PF00485"/>
    </source>
</evidence>
<accession>G8JSP7</accession>
<keyword evidence="1" id="KW-1133">Transmembrane helix</keyword>
<feature type="transmembrane region" description="Helical" evidence="1">
    <location>
        <begin position="12"/>
        <end position="31"/>
    </location>
</feature>
<dbReference type="KEGG" id="erc:Ecym_4756"/>
<dbReference type="STRING" id="931890.G8JSP7"/>
<evidence type="ECO:0000313" key="4">
    <source>
        <dbReference type="Proteomes" id="UP000006790"/>
    </source>
</evidence>
<dbReference type="Pfam" id="PF00485">
    <property type="entry name" value="PRK"/>
    <property type="match status" value="1"/>
</dbReference>
<feature type="domain" description="Phosphoribulokinase/uridine kinase" evidence="2">
    <location>
        <begin position="114"/>
        <end position="216"/>
    </location>
</feature>
<dbReference type="OMA" id="EPICINI"/>
<dbReference type="InParanoid" id="G8JSP7"/>
<dbReference type="OrthoDB" id="738517at2759"/>
<dbReference type="Gene3D" id="3.40.50.300">
    <property type="entry name" value="P-loop containing nucleotide triphosphate hydrolases"/>
    <property type="match status" value="1"/>
</dbReference>
<reference evidence="4" key="1">
    <citation type="journal article" date="2012" name="G3 (Bethesda)">
        <title>Pichia sorbitophila, an interspecies yeast hybrid reveals early steps of genome resolution following polyploidization.</title>
        <authorList>
            <person name="Leh Louis V."/>
            <person name="Despons L."/>
            <person name="Friedrich A."/>
            <person name="Martin T."/>
            <person name="Durrens P."/>
            <person name="Casaregola S."/>
            <person name="Neuveglise C."/>
            <person name="Fairhead C."/>
            <person name="Marck C."/>
            <person name="Cruz J.A."/>
            <person name="Straub M.L."/>
            <person name="Kugler V."/>
            <person name="Sacerdot C."/>
            <person name="Uzunov Z."/>
            <person name="Thierry A."/>
            <person name="Weiss S."/>
            <person name="Bleykasten C."/>
            <person name="De Montigny J."/>
            <person name="Jacques N."/>
            <person name="Jung P."/>
            <person name="Lemaire M."/>
            <person name="Mallet S."/>
            <person name="Morel G."/>
            <person name="Richard G.F."/>
            <person name="Sarkar A."/>
            <person name="Savel G."/>
            <person name="Schacherer J."/>
            <person name="Seret M.L."/>
            <person name="Talla E."/>
            <person name="Samson G."/>
            <person name="Jubin C."/>
            <person name="Poulain J."/>
            <person name="Vacherie B."/>
            <person name="Barbe V."/>
            <person name="Pelletier E."/>
            <person name="Sherman D.J."/>
            <person name="Westhof E."/>
            <person name="Weissenbach J."/>
            <person name="Baret P.V."/>
            <person name="Wincker P."/>
            <person name="Gaillardin C."/>
            <person name="Dujon B."/>
            <person name="Souciet J.L."/>
        </authorList>
    </citation>
    <scope>NUCLEOTIDE SEQUENCE [LARGE SCALE GENOMIC DNA]</scope>
    <source>
        <strain evidence="4">CBS 270.75 / DBVPG 7215 / KCTC 17166 / NRRL Y-17582</strain>
    </source>
</reference>
<keyword evidence="4" id="KW-1185">Reference proteome</keyword>
<dbReference type="InterPro" id="IPR027417">
    <property type="entry name" value="P-loop_NTPase"/>
</dbReference>
<organism evidence="3 4">
    <name type="scientific">Eremothecium cymbalariae (strain CBS 270.75 / DBVPG 7215 / KCTC 17166 / NRRL Y-17582)</name>
    <name type="common">Yeast</name>
    <dbReference type="NCBI Taxonomy" id="931890"/>
    <lineage>
        <taxon>Eukaryota</taxon>
        <taxon>Fungi</taxon>
        <taxon>Dikarya</taxon>
        <taxon>Ascomycota</taxon>
        <taxon>Saccharomycotina</taxon>
        <taxon>Saccharomycetes</taxon>
        <taxon>Saccharomycetales</taxon>
        <taxon>Saccharomycetaceae</taxon>
        <taxon>Eremothecium</taxon>
    </lineage>
</organism>
<dbReference type="GO" id="GO:0005524">
    <property type="term" value="F:ATP binding"/>
    <property type="evidence" value="ECO:0007669"/>
    <property type="project" value="InterPro"/>
</dbReference>
<name>G8JSP7_ERECY</name>
<evidence type="ECO:0000256" key="1">
    <source>
        <dbReference type="SAM" id="Phobius"/>
    </source>
</evidence>
<dbReference type="FunCoup" id="G8JSP7">
    <property type="interactions" value="228"/>
</dbReference>
<dbReference type="InterPro" id="IPR006083">
    <property type="entry name" value="PRK/URK"/>
</dbReference>
<dbReference type="eggNOG" id="KOG4203">
    <property type="taxonomic scope" value="Eukaryota"/>
</dbReference>
<dbReference type="AlphaFoldDB" id="G8JSP7"/>
<dbReference type="GO" id="GO:0016301">
    <property type="term" value="F:kinase activity"/>
    <property type="evidence" value="ECO:0007669"/>
    <property type="project" value="InterPro"/>
</dbReference>
<dbReference type="RefSeq" id="XP_003646586.1">
    <property type="nucleotide sequence ID" value="XM_003646538.1"/>
</dbReference>
<proteinExistence type="predicted"/>
<dbReference type="SUPFAM" id="SSF52540">
    <property type="entry name" value="P-loop containing nucleoside triphosphate hydrolases"/>
    <property type="match status" value="1"/>
</dbReference>
<dbReference type="GeneID" id="11470246"/>
<dbReference type="Proteomes" id="UP000006790">
    <property type="component" value="Chromosome 4"/>
</dbReference>
<keyword evidence="1" id="KW-0812">Transmembrane</keyword>
<keyword evidence="1" id="KW-0472">Membrane</keyword>
<sequence length="269" mass="30696">MTDFLEFEICFFYIFVVKPFLTTLYLIMYDINSIFSKSVRNQNNLSLRSEIPYLGYLVAFRMTQNILVSIAGSRATGVYDTGLKIKEGLKRLFPHDIKVLDLDSMTNDGERAYNAKDYDFVKIQQSTKTSNKKLQIVLLCGCYALYDKDINQSSNLKVFLDAEGDKRLIKLIQNKKVKTGSELATTISEYLDFLRPEYHSYIEPTRAFADLIIPAANEAIGTAIIIDGIVKVVEELQGGGVTHGKKLFPHLDFQMERMDVEKGRYYDLS</sequence>
<dbReference type="EMBL" id="CP002500">
    <property type="protein sequence ID" value="AET39769.1"/>
    <property type="molecule type" value="Genomic_DNA"/>
</dbReference>